<evidence type="ECO:0000313" key="1">
    <source>
        <dbReference type="EMBL" id="CAL1288533.1"/>
    </source>
</evidence>
<protein>
    <submittedName>
        <fullName evidence="1">Uncharacterized protein</fullName>
    </submittedName>
</protein>
<keyword evidence="2" id="KW-1185">Reference proteome</keyword>
<name>A0AAV2AWY3_9ARAC</name>
<dbReference type="EMBL" id="CAXIEN010000233">
    <property type="protein sequence ID" value="CAL1288533.1"/>
    <property type="molecule type" value="Genomic_DNA"/>
</dbReference>
<organism evidence="1 2">
    <name type="scientific">Larinioides sclopetarius</name>
    <dbReference type="NCBI Taxonomy" id="280406"/>
    <lineage>
        <taxon>Eukaryota</taxon>
        <taxon>Metazoa</taxon>
        <taxon>Ecdysozoa</taxon>
        <taxon>Arthropoda</taxon>
        <taxon>Chelicerata</taxon>
        <taxon>Arachnida</taxon>
        <taxon>Araneae</taxon>
        <taxon>Araneomorphae</taxon>
        <taxon>Entelegynae</taxon>
        <taxon>Araneoidea</taxon>
        <taxon>Araneidae</taxon>
        <taxon>Larinioides</taxon>
    </lineage>
</organism>
<sequence>MLTIASMKENCVAEV</sequence>
<comment type="caution">
    <text evidence="1">The sequence shown here is derived from an EMBL/GenBank/DDBJ whole genome shotgun (WGS) entry which is preliminary data.</text>
</comment>
<accession>A0AAV2AWY3</accession>
<evidence type="ECO:0000313" key="2">
    <source>
        <dbReference type="Proteomes" id="UP001497382"/>
    </source>
</evidence>
<proteinExistence type="predicted"/>
<dbReference type="Proteomes" id="UP001497382">
    <property type="component" value="Unassembled WGS sequence"/>
</dbReference>
<reference evidence="1 2" key="1">
    <citation type="submission" date="2024-04" db="EMBL/GenBank/DDBJ databases">
        <authorList>
            <person name="Rising A."/>
            <person name="Reimegard J."/>
            <person name="Sonavane S."/>
            <person name="Akerstrom W."/>
            <person name="Nylinder S."/>
            <person name="Hedman E."/>
            <person name="Kallberg Y."/>
        </authorList>
    </citation>
    <scope>NUCLEOTIDE SEQUENCE [LARGE SCALE GENOMIC DNA]</scope>
</reference>
<gene>
    <name evidence="1" type="ORF">LARSCL_LOCUS15403</name>
</gene>